<dbReference type="KEGG" id="mcos:GM418_24295"/>
<keyword evidence="1" id="KW-1133">Transmembrane helix</keyword>
<sequence>MKENFDLHILKNFSKGKYSYNDYLSVKEWFDNVKDFPGFKEELSVEWDEINRKESDEGKSLDHIFEKIHYKILLEDNKKERSFNFYKLYRQAAAVLLIPVFAFLLYYLVRPDNNNLLNSGWVEINAPEGARVEFFLPDSSSGWLNSGSKLKFPAVFEQNREVQLQGEAYFEVKHLANSDFTVDVPDFDVKVLGTKFNVLSYAADSQTEVVLAEGKVEISGKAGKFNHTMTPGKRAIFNRETRVLNVEEVDAEMFSAWKDGFLVIDNESLEQVLSRIERWYNAEIIVEDETLKSYRFKATFKDEPLEEVLRLIALTTPIKYSIDKREFDANGILKKKIVHMTLKNN</sequence>
<evidence type="ECO:0000259" key="2">
    <source>
        <dbReference type="Pfam" id="PF04773"/>
    </source>
</evidence>
<dbReference type="Proteomes" id="UP000428260">
    <property type="component" value="Chromosome"/>
</dbReference>
<evidence type="ECO:0000259" key="3">
    <source>
        <dbReference type="Pfam" id="PF16344"/>
    </source>
</evidence>
<dbReference type="AlphaFoldDB" id="A0A6I6JUD8"/>
<gene>
    <name evidence="4" type="ORF">GM418_24295</name>
</gene>
<accession>A0A6I6JUD8</accession>
<keyword evidence="1" id="KW-0472">Membrane</keyword>
<name>A0A6I6JUD8_9BACT</name>
<proteinExistence type="predicted"/>
<evidence type="ECO:0000313" key="5">
    <source>
        <dbReference type="Proteomes" id="UP000428260"/>
    </source>
</evidence>
<feature type="domain" description="FecR protein" evidence="2">
    <location>
        <begin position="124"/>
        <end position="217"/>
    </location>
</feature>
<dbReference type="PANTHER" id="PTHR30273">
    <property type="entry name" value="PERIPLASMIC SIGNAL SENSOR AND SIGMA FACTOR ACTIVATOR FECR-RELATED"/>
    <property type="match status" value="1"/>
</dbReference>
<dbReference type="InterPro" id="IPR006860">
    <property type="entry name" value="FecR"/>
</dbReference>
<dbReference type="Gene3D" id="2.60.120.1440">
    <property type="match status" value="1"/>
</dbReference>
<evidence type="ECO:0000256" key="1">
    <source>
        <dbReference type="SAM" id="Phobius"/>
    </source>
</evidence>
<dbReference type="EMBL" id="CP046401">
    <property type="protein sequence ID" value="QGY46666.1"/>
    <property type="molecule type" value="Genomic_DNA"/>
</dbReference>
<organism evidence="4 5">
    <name type="scientific">Maribellus comscasis</name>
    <dbReference type="NCBI Taxonomy" id="2681766"/>
    <lineage>
        <taxon>Bacteria</taxon>
        <taxon>Pseudomonadati</taxon>
        <taxon>Bacteroidota</taxon>
        <taxon>Bacteroidia</taxon>
        <taxon>Marinilabiliales</taxon>
        <taxon>Prolixibacteraceae</taxon>
        <taxon>Maribellus</taxon>
    </lineage>
</organism>
<dbReference type="Pfam" id="PF16344">
    <property type="entry name" value="FecR_C"/>
    <property type="match status" value="1"/>
</dbReference>
<keyword evidence="1" id="KW-0812">Transmembrane</keyword>
<dbReference type="Gene3D" id="3.55.50.30">
    <property type="match status" value="1"/>
</dbReference>
<dbReference type="GO" id="GO:0016989">
    <property type="term" value="F:sigma factor antagonist activity"/>
    <property type="evidence" value="ECO:0007669"/>
    <property type="project" value="TreeGrafter"/>
</dbReference>
<protein>
    <submittedName>
        <fullName evidence="4">DUF4974 domain-containing protein</fullName>
    </submittedName>
</protein>
<reference evidence="4 5" key="1">
    <citation type="submission" date="2019-11" db="EMBL/GenBank/DDBJ databases">
        <authorList>
            <person name="Zheng R.K."/>
            <person name="Sun C.M."/>
        </authorList>
    </citation>
    <scope>NUCLEOTIDE SEQUENCE [LARGE SCALE GENOMIC DNA]</scope>
    <source>
        <strain evidence="4 5">WC007</strain>
    </source>
</reference>
<dbReference type="InterPro" id="IPR032508">
    <property type="entry name" value="FecR_C"/>
</dbReference>
<feature type="transmembrane region" description="Helical" evidence="1">
    <location>
        <begin position="88"/>
        <end position="109"/>
    </location>
</feature>
<dbReference type="RefSeq" id="WP_158869794.1">
    <property type="nucleotide sequence ID" value="NZ_CP046401.1"/>
</dbReference>
<feature type="domain" description="Protein FecR C-terminal" evidence="3">
    <location>
        <begin position="262"/>
        <end position="326"/>
    </location>
</feature>
<keyword evidence="5" id="KW-1185">Reference proteome</keyword>
<dbReference type="Pfam" id="PF04773">
    <property type="entry name" value="FecR"/>
    <property type="match status" value="1"/>
</dbReference>
<evidence type="ECO:0000313" key="4">
    <source>
        <dbReference type="EMBL" id="QGY46666.1"/>
    </source>
</evidence>
<dbReference type="PANTHER" id="PTHR30273:SF2">
    <property type="entry name" value="PROTEIN FECR"/>
    <property type="match status" value="1"/>
</dbReference>
<dbReference type="InterPro" id="IPR012373">
    <property type="entry name" value="Ferrdict_sens_TM"/>
</dbReference>